<name>A0A485KP41_9STRA</name>
<sequence>MRRSFDDAKDLECPLCYETFRDPVQVSAPCHHHFCRECIDRWFRQQPICPWDRHVCSTYGAPAPELMAALEQVNFTCDDCLWEGKWVDHQPCPLVSCGWCPWKSYSDGTRHLVRSEAGYVALGQHLIDCIERQEAAHLEQWVNSDNGIRFGMSIDQVHRVICGRSLGFAWAYFQVAAEVTNFECRYFFYRLTSLRRLFPCLPDETLFEEGSYCCFLFEKDAGLRLVSLRFFERNADGDGMPRCLTYFTQLFNASLNNQRQAIVRHPTCIISMTHLRGSFHDEPGILQTFVEFVDPRNVPQNGLFYGISDGDRCED</sequence>
<dbReference type="PANTHER" id="PTHR46016:SF1">
    <property type="entry name" value="RING-TYPE DOMAIN-CONTAINING PROTEIN"/>
    <property type="match status" value="1"/>
</dbReference>
<reference evidence="7 8" key="1">
    <citation type="submission" date="2019-03" db="EMBL/GenBank/DDBJ databases">
        <authorList>
            <person name="Gaulin E."/>
            <person name="Dumas B."/>
        </authorList>
    </citation>
    <scope>NUCLEOTIDE SEQUENCE [LARGE SCALE GENOMIC DNA]</scope>
    <source>
        <strain evidence="7">CBS 568.67</strain>
    </source>
</reference>
<dbReference type="GO" id="GO:0006511">
    <property type="term" value="P:ubiquitin-dependent protein catabolic process"/>
    <property type="evidence" value="ECO:0007669"/>
    <property type="project" value="TreeGrafter"/>
</dbReference>
<dbReference type="EMBL" id="CAADRA010005177">
    <property type="protein sequence ID" value="VFT86567.1"/>
    <property type="molecule type" value="Genomic_DNA"/>
</dbReference>
<dbReference type="InterPro" id="IPR001841">
    <property type="entry name" value="Znf_RING"/>
</dbReference>
<evidence type="ECO:0000256" key="2">
    <source>
        <dbReference type="ARBA" id="ARBA00022771"/>
    </source>
</evidence>
<keyword evidence="2 4" id="KW-0863">Zinc-finger</keyword>
<dbReference type="InterPro" id="IPR013083">
    <property type="entry name" value="Znf_RING/FYVE/PHD"/>
</dbReference>
<evidence type="ECO:0000259" key="5">
    <source>
        <dbReference type="PROSITE" id="PS50089"/>
    </source>
</evidence>
<dbReference type="Gene3D" id="3.30.40.10">
    <property type="entry name" value="Zinc/RING finger domain, C3HC4 (zinc finger)"/>
    <property type="match status" value="1"/>
</dbReference>
<organism evidence="7 8">
    <name type="scientific">Aphanomyces stellatus</name>
    <dbReference type="NCBI Taxonomy" id="120398"/>
    <lineage>
        <taxon>Eukaryota</taxon>
        <taxon>Sar</taxon>
        <taxon>Stramenopiles</taxon>
        <taxon>Oomycota</taxon>
        <taxon>Saprolegniomycetes</taxon>
        <taxon>Saprolegniales</taxon>
        <taxon>Verrucalvaceae</taxon>
        <taxon>Aphanomyces</taxon>
    </lineage>
</organism>
<dbReference type="PANTHER" id="PTHR46016">
    <property type="entry name" value="ZINC FINGER, RING/FYVE/PHD-TYPE"/>
    <property type="match status" value="1"/>
</dbReference>
<protein>
    <submittedName>
        <fullName evidence="7">Aste57867_9688 protein</fullName>
    </submittedName>
</protein>
<dbReference type="Pfam" id="PF13639">
    <property type="entry name" value="zf-RING_2"/>
    <property type="match status" value="1"/>
</dbReference>
<evidence type="ECO:0000256" key="3">
    <source>
        <dbReference type="ARBA" id="ARBA00022833"/>
    </source>
</evidence>
<dbReference type="GO" id="GO:0008270">
    <property type="term" value="F:zinc ion binding"/>
    <property type="evidence" value="ECO:0007669"/>
    <property type="project" value="UniProtKB-KW"/>
</dbReference>
<accession>A0A485KP41</accession>
<keyword evidence="1" id="KW-0479">Metal-binding</keyword>
<dbReference type="GO" id="GO:0061630">
    <property type="term" value="F:ubiquitin protein ligase activity"/>
    <property type="evidence" value="ECO:0007669"/>
    <property type="project" value="TreeGrafter"/>
</dbReference>
<evidence type="ECO:0000256" key="4">
    <source>
        <dbReference type="PROSITE-ProRule" id="PRU00175"/>
    </source>
</evidence>
<dbReference type="Proteomes" id="UP000332933">
    <property type="component" value="Unassembled WGS sequence"/>
</dbReference>
<dbReference type="OrthoDB" id="654191at2759"/>
<gene>
    <name evidence="7" type="primary">Aste57867_9688</name>
    <name evidence="6" type="ORF">As57867_009650</name>
    <name evidence="7" type="ORF">ASTE57867_9688</name>
</gene>
<dbReference type="GO" id="GO:0000209">
    <property type="term" value="P:protein polyubiquitination"/>
    <property type="evidence" value="ECO:0007669"/>
    <property type="project" value="TreeGrafter"/>
</dbReference>
<evidence type="ECO:0000313" key="7">
    <source>
        <dbReference type="EMBL" id="VFT86567.1"/>
    </source>
</evidence>
<proteinExistence type="predicted"/>
<evidence type="ECO:0000256" key="1">
    <source>
        <dbReference type="ARBA" id="ARBA00022723"/>
    </source>
</evidence>
<reference evidence="6" key="2">
    <citation type="submission" date="2019-06" db="EMBL/GenBank/DDBJ databases">
        <title>Genomics analysis of Aphanomyces spp. identifies a new class of oomycete effector associated with host adaptation.</title>
        <authorList>
            <person name="Gaulin E."/>
        </authorList>
    </citation>
    <scope>NUCLEOTIDE SEQUENCE</scope>
    <source>
        <strain evidence="6">CBS 578.67</strain>
    </source>
</reference>
<keyword evidence="3" id="KW-0862">Zinc</keyword>
<keyword evidence="8" id="KW-1185">Reference proteome</keyword>
<dbReference type="PROSITE" id="PS50089">
    <property type="entry name" value="ZF_RING_2"/>
    <property type="match status" value="1"/>
</dbReference>
<dbReference type="InterPro" id="IPR017907">
    <property type="entry name" value="Znf_RING_CS"/>
</dbReference>
<dbReference type="InterPro" id="IPR051438">
    <property type="entry name" value="RNF_E3_ubiq-protein_ligase"/>
</dbReference>
<evidence type="ECO:0000313" key="8">
    <source>
        <dbReference type="Proteomes" id="UP000332933"/>
    </source>
</evidence>
<dbReference type="PROSITE" id="PS00518">
    <property type="entry name" value="ZF_RING_1"/>
    <property type="match status" value="1"/>
</dbReference>
<evidence type="ECO:0000313" key="6">
    <source>
        <dbReference type="EMBL" id="KAF0699761.1"/>
    </source>
</evidence>
<dbReference type="EMBL" id="VJMH01005156">
    <property type="protein sequence ID" value="KAF0699761.1"/>
    <property type="molecule type" value="Genomic_DNA"/>
</dbReference>
<feature type="domain" description="RING-type" evidence="5">
    <location>
        <begin position="13"/>
        <end position="53"/>
    </location>
</feature>
<dbReference type="SUPFAM" id="SSF57850">
    <property type="entry name" value="RING/U-box"/>
    <property type="match status" value="1"/>
</dbReference>
<dbReference type="AlphaFoldDB" id="A0A485KP41"/>